<gene>
    <name evidence="1" type="ORF">HGMM_F08F10C12</name>
</gene>
<dbReference type="EMBL" id="AP011667">
    <property type="protein sequence ID" value="BAL53793.1"/>
    <property type="molecule type" value="Genomic_DNA"/>
</dbReference>
<evidence type="ECO:0000313" key="1">
    <source>
        <dbReference type="EMBL" id="BAL53793.1"/>
    </source>
</evidence>
<sequence length="375" mass="41968">MLTIPLDALVEDLDGDPLSIVTIFGPRGGTIEVEGQTVRYVSAETEPISDEVVLTISDGHAITDCLLLITVMPSEDNDPSYAGLSHEVTYFVGGPEQSITAFTNADEQISKIVERVTNKMVQENWKPPATATGNPDPGAFGKELERRVWEELELVREKKNNWRRYIPGLANWEKRWYTNVWIKKDSLEIVSIGEYPTGIHYRDLRQLDAIYVESGYVPVKGQKLNVNKVLEVYDLKTPHGYISSDRARDLQALLGKRIKTVASPVMWDTGVRKLVSNTRYVRAVKVFTLVTTGLGIAASLRAIVNLNDYNSEFDEILTNLQALQIATHSEEDADIMAAAIARQINAYLSHFVPDDSLTNFATVIEVYRIIGRRAN</sequence>
<dbReference type="AlphaFoldDB" id="H5SCA7"/>
<name>H5SCA7_9BACT</name>
<protein>
    <submittedName>
        <fullName evidence="1">Uncharacterized protein</fullName>
    </submittedName>
</protein>
<accession>H5SCA7</accession>
<organism evidence="1">
    <name type="scientific">uncultured Planctomycetota bacterium</name>
    <dbReference type="NCBI Taxonomy" id="120965"/>
    <lineage>
        <taxon>Bacteria</taxon>
        <taxon>Pseudomonadati</taxon>
        <taxon>Planctomycetota</taxon>
        <taxon>environmental samples</taxon>
    </lineage>
</organism>
<proteinExistence type="predicted"/>
<reference evidence="1" key="2">
    <citation type="journal article" date="2012" name="PLoS ONE">
        <title>A Deeply Branching Thermophilic Bacterium with an Ancient Acetyl-CoA Pathway Dominates a Subsurface Ecosystem.</title>
        <authorList>
            <person name="Takami H."/>
            <person name="Noguchi H."/>
            <person name="Takaki Y."/>
            <person name="Uchiyama I."/>
            <person name="Toyoda A."/>
            <person name="Nishi S."/>
            <person name="Chee G.-J."/>
            <person name="Arai W."/>
            <person name="Nunoura T."/>
            <person name="Itoh T."/>
            <person name="Hattori M."/>
            <person name="Takai K."/>
        </authorList>
    </citation>
    <scope>NUCLEOTIDE SEQUENCE</scope>
</reference>
<reference evidence="1" key="1">
    <citation type="journal article" date="2005" name="Environ. Microbiol.">
        <title>Genetic and functional properties of uncultivated thermophilic crenarchaeotes from a subsurface gold mine as revealed by analysis of genome fragments.</title>
        <authorList>
            <person name="Nunoura T."/>
            <person name="Hirayama H."/>
            <person name="Takami H."/>
            <person name="Oida H."/>
            <person name="Nishi S."/>
            <person name="Shimamura S."/>
            <person name="Suzuki Y."/>
            <person name="Inagaki F."/>
            <person name="Takai K."/>
            <person name="Nealson K.H."/>
            <person name="Horikoshi K."/>
        </authorList>
    </citation>
    <scope>NUCLEOTIDE SEQUENCE</scope>
</reference>